<protein>
    <recommendedName>
        <fullName evidence="1">UPF0637 protein D3P08_22170</fullName>
    </recommendedName>
</protein>
<reference evidence="2 3" key="1">
    <citation type="submission" date="2018-09" db="EMBL/GenBank/DDBJ databases">
        <title>Paenibacillus aracenensis nov. sp. isolated from a cave in southern Spain.</title>
        <authorList>
            <person name="Jurado V."/>
            <person name="Gutierrez-Patricio S."/>
            <person name="Gonzalez-Pimentel J.L."/>
            <person name="Miller A.Z."/>
            <person name="Laiz L."/>
            <person name="Saiz-Jimenez C."/>
        </authorList>
    </citation>
    <scope>NUCLEOTIDE SEQUENCE [LARGE SCALE GENOMIC DNA]</scope>
    <source>
        <strain evidence="2 3">DSM 22867</strain>
    </source>
</reference>
<accession>A0A3A1UQC1</accession>
<gene>
    <name evidence="2" type="ORF">D3P08_22170</name>
</gene>
<keyword evidence="3" id="KW-1185">Reference proteome</keyword>
<dbReference type="InterPro" id="IPR009403">
    <property type="entry name" value="UPF0637"/>
</dbReference>
<comment type="similarity">
    <text evidence="1">Belongs to the UPF0637 family.</text>
</comment>
<evidence type="ECO:0000313" key="3">
    <source>
        <dbReference type="Proteomes" id="UP000266482"/>
    </source>
</evidence>
<proteinExistence type="inferred from homology"/>
<dbReference type="SUPFAM" id="SSF142913">
    <property type="entry name" value="YktB/PF0168-like"/>
    <property type="match status" value="1"/>
</dbReference>
<evidence type="ECO:0000256" key="1">
    <source>
        <dbReference type="HAMAP-Rule" id="MF_01851"/>
    </source>
</evidence>
<name>A0A3A1UQC1_9BACL</name>
<dbReference type="PIRSF" id="PIRSF021332">
    <property type="entry name" value="DUF1054"/>
    <property type="match status" value="1"/>
</dbReference>
<dbReference type="RefSeq" id="WP_119602304.1">
    <property type="nucleotide sequence ID" value="NZ_QXQA01000017.1"/>
</dbReference>
<dbReference type="Pfam" id="PF06335">
    <property type="entry name" value="DUF1054"/>
    <property type="match status" value="1"/>
</dbReference>
<dbReference type="Gene3D" id="3.30.930.20">
    <property type="entry name" value="Protein of unknown function DUF1054"/>
    <property type="match status" value="1"/>
</dbReference>
<dbReference type="AlphaFoldDB" id="A0A3A1UQC1"/>
<dbReference type="InterPro" id="IPR053707">
    <property type="entry name" value="UPF0637_domain_sf"/>
</dbReference>
<organism evidence="2 3">
    <name type="scientific">Paenibacillus nanensis</name>
    <dbReference type="NCBI Taxonomy" id="393251"/>
    <lineage>
        <taxon>Bacteria</taxon>
        <taxon>Bacillati</taxon>
        <taxon>Bacillota</taxon>
        <taxon>Bacilli</taxon>
        <taxon>Bacillales</taxon>
        <taxon>Paenibacillaceae</taxon>
        <taxon>Paenibacillus</taxon>
    </lineage>
</organism>
<dbReference type="OrthoDB" id="9812818at2"/>
<evidence type="ECO:0000313" key="2">
    <source>
        <dbReference type="EMBL" id="RIX49976.1"/>
    </source>
</evidence>
<comment type="caution">
    <text evidence="2">The sequence shown here is derived from an EMBL/GenBank/DDBJ whole genome shotgun (WGS) entry which is preliminary data.</text>
</comment>
<sequence length="217" mass="24606">MTITSTTPSALAGFTSADFEVFQLQGLEERMQGIQTLIQPKFRGIGERLTAELAPLAGKEMFLHIARHARRKVNPPKDTWLAICDNKRGYKAYPHFQLGLFDDHLFLWLALIYEVPNKKNIAAGLLNNLDELTAAVPQDYVLSMDHMKKDCSNVRDMSDTDWEAALIRFRDVQKAELLIGRHIKADDPLLHNGDALLQFAAATYEQLMPIYRLACSY</sequence>
<dbReference type="HAMAP" id="MF_01851">
    <property type="entry name" value="UPF0637"/>
    <property type="match status" value="1"/>
</dbReference>
<dbReference type="EMBL" id="QXQA01000017">
    <property type="protein sequence ID" value="RIX49976.1"/>
    <property type="molecule type" value="Genomic_DNA"/>
</dbReference>
<dbReference type="Proteomes" id="UP000266482">
    <property type="component" value="Unassembled WGS sequence"/>
</dbReference>